<dbReference type="EMBL" id="RCHS01004193">
    <property type="protein sequence ID" value="RMX37089.1"/>
    <property type="molecule type" value="Genomic_DNA"/>
</dbReference>
<feature type="transmembrane region" description="Helical" evidence="10">
    <location>
        <begin position="42"/>
        <end position="69"/>
    </location>
</feature>
<feature type="transmembrane region" description="Helical" evidence="10">
    <location>
        <begin position="81"/>
        <end position="106"/>
    </location>
</feature>
<dbReference type="PANTHER" id="PTHR24246">
    <property type="entry name" value="OLFACTORY RECEPTOR AND ADENOSINE RECEPTOR"/>
    <property type="match status" value="1"/>
</dbReference>
<dbReference type="SUPFAM" id="SSF81321">
    <property type="entry name" value="Family A G protein-coupled receptor-like"/>
    <property type="match status" value="1"/>
</dbReference>
<evidence type="ECO:0000256" key="3">
    <source>
        <dbReference type="ARBA" id="ARBA00022692"/>
    </source>
</evidence>
<dbReference type="Pfam" id="PF00001">
    <property type="entry name" value="7tm_1"/>
    <property type="match status" value="1"/>
</dbReference>
<proteinExistence type="predicted"/>
<feature type="domain" description="G-protein coupled receptors family 1 profile" evidence="11">
    <location>
        <begin position="61"/>
        <end position="327"/>
    </location>
</feature>
<dbReference type="AlphaFoldDB" id="A0A3M6T700"/>
<organism evidence="12 13">
    <name type="scientific">Pocillopora damicornis</name>
    <name type="common">Cauliflower coral</name>
    <name type="synonym">Millepora damicornis</name>
    <dbReference type="NCBI Taxonomy" id="46731"/>
    <lineage>
        <taxon>Eukaryota</taxon>
        <taxon>Metazoa</taxon>
        <taxon>Cnidaria</taxon>
        <taxon>Anthozoa</taxon>
        <taxon>Hexacorallia</taxon>
        <taxon>Scleractinia</taxon>
        <taxon>Astrocoeniina</taxon>
        <taxon>Pocilloporidae</taxon>
        <taxon>Pocillopora</taxon>
    </lineage>
</organism>
<dbReference type="InterPro" id="IPR000276">
    <property type="entry name" value="GPCR_Rhodpsn"/>
</dbReference>
<sequence>MAHIYYTPSGAAVVVITPPRAGVRPERRGMNESSQEERPSDIYLVGWSLAFGIMSIIIVTGNSIAIAVLTRRRLLRRRTSYFLLSLAVADMTVGIFSVPAFIYQFVSFWQHGSVSKSTLLNIVKAMDVFCGLGSTFTLTIIALERVYAICFPIRHRTSTKRLYHALVSCVWILATLLSSLYFFHEYDLIEHKVFFWFLILTFFSSMLVMLLAYLAIWIKARFQQMYFREASVESSGAGSDRKRLPCINENSSRDRSRRAIENDRKLALTVFIVTTVFILTWLPFHVINLIVFLRCKSFPCLAQPSHQLIYTVKLLHYTNSILNPVIYSLRLQDFRSTLKKFLYRKG</sequence>
<evidence type="ECO:0000256" key="2">
    <source>
        <dbReference type="ARBA" id="ARBA00022475"/>
    </source>
</evidence>
<dbReference type="CDD" id="cd00637">
    <property type="entry name" value="7tm_classA_rhodopsin-like"/>
    <property type="match status" value="1"/>
</dbReference>
<evidence type="ECO:0000256" key="4">
    <source>
        <dbReference type="ARBA" id="ARBA00022989"/>
    </source>
</evidence>
<feature type="transmembrane region" description="Helical" evidence="10">
    <location>
        <begin position="195"/>
        <end position="218"/>
    </location>
</feature>
<keyword evidence="9" id="KW-0807">Transducer</keyword>
<protein>
    <recommendedName>
        <fullName evidence="11">G-protein coupled receptors family 1 profile domain-containing protein</fullName>
    </recommendedName>
</protein>
<dbReference type="GO" id="GO:0005886">
    <property type="term" value="C:plasma membrane"/>
    <property type="evidence" value="ECO:0007669"/>
    <property type="project" value="UniProtKB-SubCell"/>
</dbReference>
<keyword evidence="3 10" id="KW-0812">Transmembrane</keyword>
<comment type="subcellular location">
    <subcellularLocation>
        <location evidence="1">Cell membrane</location>
        <topology evidence="1">Multi-pass membrane protein</topology>
    </subcellularLocation>
</comment>
<feature type="transmembrane region" description="Helical" evidence="10">
    <location>
        <begin position="126"/>
        <end position="150"/>
    </location>
</feature>
<dbReference type="SMART" id="SM01381">
    <property type="entry name" value="7TM_GPCR_Srsx"/>
    <property type="match status" value="1"/>
</dbReference>
<reference evidence="12 13" key="1">
    <citation type="journal article" date="2018" name="Sci. Rep.">
        <title>Comparative analysis of the Pocillopora damicornis genome highlights role of immune system in coral evolution.</title>
        <authorList>
            <person name="Cunning R."/>
            <person name="Bay R.A."/>
            <person name="Gillette P."/>
            <person name="Baker A.C."/>
            <person name="Traylor-Knowles N."/>
        </authorList>
    </citation>
    <scope>NUCLEOTIDE SEQUENCE [LARGE SCALE GENOMIC DNA]</scope>
    <source>
        <strain evidence="12">RSMAS</strain>
        <tissue evidence="12">Whole animal</tissue>
    </source>
</reference>
<dbReference type="Gene3D" id="1.20.1070.10">
    <property type="entry name" value="Rhodopsin 7-helix transmembrane proteins"/>
    <property type="match status" value="1"/>
</dbReference>
<evidence type="ECO:0000256" key="6">
    <source>
        <dbReference type="ARBA" id="ARBA00023136"/>
    </source>
</evidence>
<dbReference type="GO" id="GO:0004930">
    <property type="term" value="F:G protein-coupled receptor activity"/>
    <property type="evidence" value="ECO:0007669"/>
    <property type="project" value="UniProtKB-KW"/>
</dbReference>
<keyword evidence="4 10" id="KW-1133">Transmembrane helix</keyword>
<keyword evidence="13" id="KW-1185">Reference proteome</keyword>
<name>A0A3M6T700_POCDA</name>
<dbReference type="STRING" id="46731.A0A3M6T700"/>
<feature type="transmembrane region" description="Helical" evidence="10">
    <location>
        <begin position="266"/>
        <end position="293"/>
    </location>
</feature>
<comment type="caution">
    <text evidence="12">The sequence shown here is derived from an EMBL/GenBank/DDBJ whole genome shotgun (WGS) entry which is preliminary data.</text>
</comment>
<keyword evidence="8" id="KW-0325">Glycoprotein</keyword>
<dbReference type="PRINTS" id="PR00237">
    <property type="entry name" value="GPCRRHODOPSN"/>
</dbReference>
<dbReference type="PANTHER" id="PTHR24246:SF27">
    <property type="entry name" value="ADENOSINE RECEPTOR, ISOFORM A"/>
    <property type="match status" value="1"/>
</dbReference>
<dbReference type="Proteomes" id="UP000275408">
    <property type="component" value="Unassembled WGS sequence"/>
</dbReference>
<evidence type="ECO:0000256" key="5">
    <source>
        <dbReference type="ARBA" id="ARBA00023040"/>
    </source>
</evidence>
<keyword evidence="7" id="KW-0675">Receptor</keyword>
<evidence type="ECO:0000256" key="1">
    <source>
        <dbReference type="ARBA" id="ARBA00004651"/>
    </source>
</evidence>
<evidence type="ECO:0000256" key="9">
    <source>
        <dbReference type="ARBA" id="ARBA00023224"/>
    </source>
</evidence>
<accession>A0A3M6T700</accession>
<keyword evidence="5" id="KW-0297">G-protein coupled receptor</keyword>
<dbReference type="PROSITE" id="PS50262">
    <property type="entry name" value="G_PROTEIN_RECEP_F1_2"/>
    <property type="match status" value="1"/>
</dbReference>
<evidence type="ECO:0000313" key="12">
    <source>
        <dbReference type="EMBL" id="RMX37089.1"/>
    </source>
</evidence>
<keyword evidence="6 10" id="KW-0472">Membrane</keyword>
<evidence type="ECO:0000313" key="13">
    <source>
        <dbReference type="Proteomes" id="UP000275408"/>
    </source>
</evidence>
<evidence type="ECO:0000259" key="11">
    <source>
        <dbReference type="PROSITE" id="PS50262"/>
    </source>
</evidence>
<dbReference type="OrthoDB" id="5953793at2759"/>
<evidence type="ECO:0000256" key="7">
    <source>
        <dbReference type="ARBA" id="ARBA00023170"/>
    </source>
</evidence>
<gene>
    <name evidence="12" type="ORF">pdam_00020053</name>
</gene>
<feature type="transmembrane region" description="Helical" evidence="10">
    <location>
        <begin position="162"/>
        <end position="183"/>
    </location>
</feature>
<dbReference type="InterPro" id="IPR017452">
    <property type="entry name" value="GPCR_Rhodpsn_7TM"/>
</dbReference>
<evidence type="ECO:0000256" key="8">
    <source>
        <dbReference type="ARBA" id="ARBA00023180"/>
    </source>
</evidence>
<evidence type="ECO:0000256" key="10">
    <source>
        <dbReference type="SAM" id="Phobius"/>
    </source>
</evidence>
<keyword evidence="2" id="KW-1003">Cell membrane</keyword>